<dbReference type="Gene3D" id="3.30.70.1230">
    <property type="entry name" value="Nucleotide cyclase"/>
    <property type="match status" value="1"/>
</dbReference>
<evidence type="ECO:0000256" key="5">
    <source>
        <dbReference type="ARBA" id="ARBA00023136"/>
    </source>
</evidence>
<reference evidence="10" key="1">
    <citation type="submission" date="2020-05" db="EMBL/GenBank/DDBJ databases">
        <title>Genomic Encyclopedia of Type Strains, Phase IV (KMG-V): Genome sequencing to study the core and pangenomes of soil and plant-associated prokaryotes.</title>
        <authorList>
            <person name="Whitman W."/>
        </authorList>
    </citation>
    <scope>NUCLEOTIDE SEQUENCE</scope>
    <source>
        <strain evidence="10">16F</strain>
    </source>
</reference>
<evidence type="ECO:0000259" key="9">
    <source>
        <dbReference type="PROSITE" id="PS50125"/>
    </source>
</evidence>
<dbReference type="GO" id="GO:0035556">
    <property type="term" value="P:intracellular signal transduction"/>
    <property type="evidence" value="ECO:0007669"/>
    <property type="project" value="InterPro"/>
</dbReference>
<dbReference type="GO" id="GO:0016020">
    <property type="term" value="C:membrane"/>
    <property type="evidence" value="ECO:0007669"/>
    <property type="project" value="UniProtKB-SubCell"/>
</dbReference>
<proteinExistence type="predicted"/>
<dbReference type="Gene3D" id="6.10.250.780">
    <property type="match status" value="1"/>
</dbReference>
<dbReference type="InterPro" id="IPR050401">
    <property type="entry name" value="Cyclic_nucleotide_synthase"/>
</dbReference>
<keyword evidence="7" id="KW-0175">Coiled coil</keyword>
<keyword evidence="3" id="KW-0547">Nucleotide-binding</keyword>
<evidence type="ECO:0000256" key="4">
    <source>
        <dbReference type="ARBA" id="ARBA00022989"/>
    </source>
</evidence>
<feature type="transmembrane region" description="Helical" evidence="8">
    <location>
        <begin position="293"/>
        <end position="309"/>
    </location>
</feature>
<evidence type="ECO:0000256" key="1">
    <source>
        <dbReference type="ARBA" id="ARBA00004370"/>
    </source>
</evidence>
<dbReference type="PANTHER" id="PTHR11920:SF335">
    <property type="entry name" value="GUANYLATE CYCLASE"/>
    <property type="match status" value="1"/>
</dbReference>
<dbReference type="GO" id="GO:0009190">
    <property type="term" value="P:cyclic nucleotide biosynthetic process"/>
    <property type="evidence" value="ECO:0007669"/>
    <property type="project" value="InterPro"/>
</dbReference>
<accession>A0A8J8K9X7</accession>
<keyword evidence="6" id="KW-0456">Lyase</keyword>
<dbReference type="GO" id="GO:0004016">
    <property type="term" value="F:adenylate cyclase activity"/>
    <property type="evidence" value="ECO:0007669"/>
    <property type="project" value="UniProtKB-ARBA"/>
</dbReference>
<comment type="caution">
    <text evidence="10">The sequence shown here is derived from an EMBL/GenBank/DDBJ whole genome shotgun (WGS) entry which is preliminary data.</text>
</comment>
<organism evidence="10 11">
    <name type="scientific">Frigoriflavimonas asaccharolytica</name>
    <dbReference type="NCBI Taxonomy" id="2735899"/>
    <lineage>
        <taxon>Bacteria</taxon>
        <taxon>Pseudomonadati</taxon>
        <taxon>Bacteroidota</taxon>
        <taxon>Flavobacteriia</taxon>
        <taxon>Flavobacteriales</taxon>
        <taxon>Weeksellaceae</taxon>
        <taxon>Frigoriflavimonas</taxon>
    </lineage>
</organism>
<feature type="domain" description="Guanylate cyclase" evidence="9">
    <location>
        <begin position="489"/>
        <end position="601"/>
    </location>
</feature>
<evidence type="ECO:0000313" key="10">
    <source>
        <dbReference type="EMBL" id="NRS94126.1"/>
    </source>
</evidence>
<evidence type="ECO:0000256" key="6">
    <source>
        <dbReference type="ARBA" id="ARBA00023239"/>
    </source>
</evidence>
<feature type="transmembrane region" description="Helical" evidence="8">
    <location>
        <begin position="202"/>
        <end position="225"/>
    </location>
</feature>
<keyword evidence="4 8" id="KW-1133">Transmembrane helix</keyword>
<evidence type="ECO:0000256" key="2">
    <source>
        <dbReference type="ARBA" id="ARBA00022692"/>
    </source>
</evidence>
<keyword evidence="11" id="KW-1185">Reference proteome</keyword>
<dbReference type="Pfam" id="PF00211">
    <property type="entry name" value="Guanylate_cyc"/>
    <property type="match status" value="1"/>
</dbReference>
<feature type="transmembrane region" description="Helical" evidence="8">
    <location>
        <begin position="315"/>
        <end position="334"/>
    </location>
</feature>
<keyword evidence="5 8" id="KW-0472">Membrane</keyword>
<evidence type="ECO:0000313" key="11">
    <source>
        <dbReference type="Proteomes" id="UP000610746"/>
    </source>
</evidence>
<dbReference type="Gene3D" id="2.60.120.260">
    <property type="entry name" value="Galactose-binding domain-like"/>
    <property type="match status" value="1"/>
</dbReference>
<dbReference type="InterPro" id="IPR029787">
    <property type="entry name" value="Nucleotide_cyclase"/>
</dbReference>
<dbReference type="EMBL" id="JABSNO010000049">
    <property type="protein sequence ID" value="NRS94126.1"/>
    <property type="molecule type" value="Genomic_DNA"/>
</dbReference>
<protein>
    <submittedName>
        <fullName evidence="10">Class 3 adenylate cyclase</fullName>
    </submittedName>
</protein>
<evidence type="ECO:0000256" key="7">
    <source>
        <dbReference type="SAM" id="Coils"/>
    </source>
</evidence>
<dbReference type="SUPFAM" id="SSF55073">
    <property type="entry name" value="Nucleotide cyclase"/>
    <property type="match status" value="1"/>
</dbReference>
<feature type="transmembrane region" description="Helical" evidence="8">
    <location>
        <begin position="264"/>
        <end position="286"/>
    </location>
</feature>
<dbReference type="PROSITE" id="PS50125">
    <property type="entry name" value="GUANYLATE_CYCLASE_2"/>
    <property type="match status" value="1"/>
</dbReference>
<dbReference type="Proteomes" id="UP000610746">
    <property type="component" value="Unassembled WGS sequence"/>
</dbReference>
<feature type="transmembrane region" description="Helical" evidence="8">
    <location>
        <begin position="232"/>
        <end position="252"/>
    </location>
</feature>
<name>A0A8J8K9X7_9FLAO</name>
<evidence type="ECO:0000256" key="8">
    <source>
        <dbReference type="SAM" id="Phobius"/>
    </source>
</evidence>
<feature type="transmembrane region" description="Helical" evidence="8">
    <location>
        <begin position="379"/>
        <end position="399"/>
    </location>
</feature>
<dbReference type="SMART" id="SM00044">
    <property type="entry name" value="CYCc"/>
    <property type="match status" value="1"/>
</dbReference>
<feature type="transmembrane region" description="Helical" evidence="8">
    <location>
        <begin position="346"/>
        <end position="367"/>
    </location>
</feature>
<gene>
    <name evidence="10" type="ORF">HNQ03_003231</name>
</gene>
<dbReference type="GO" id="GO:0000166">
    <property type="term" value="F:nucleotide binding"/>
    <property type="evidence" value="ECO:0007669"/>
    <property type="project" value="UniProtKB-KW"/>
</dbReference>
<evidence type="ECO:0000256" key="3">
    <source>
        <dbReference type="ARBA" id="ARBA00022741"/>
    </source>
</evidence>
<dbReference type="AlphaFoldDB" id="A0A8J8K9X7"/>
<sequence>MKNPLFHKILAVAFLFIQTILIAQNSRVSPQIISIKNLEKEISLDQKYKVSKEDKAIFANPAFDDTSWQSIDISKDSIFQDRKIYWLRYYVKADSSVKNVPLNLEIFQKGASEVYLNGNKIKNLGKIGEDKTGKYIAKDNNPLILQLANSETNVIAIRFQPYLYNDVGLIKFQFKNGALALTLNNADLFVKNKLQEVEKFNFFSMLICGIFLALGFIHLLLFLFYRKALYNLFFSLYNLSIGAMSYIVLLFYNIKDLTKQEHYIYLFFIAFLVFGFSLTGFVNNLFGKSKIRSRIMLAIPVIIIIVYEMNPDLSVIISVFYITLVGFETVYLIIRAMIRRKRSAFIVGGGILLFFIFIVYRIIINLLNIEFSLSNDLTSIFSIVLLISFPASISAYLAWEFANTNLNLVNQLGEVNRLSEINFKQEQEKQQILQNQNDLLEKQVDERTQELQIEKQKTEDLLLNILPEEVAEELKQKGSSEAKQYDEVSVLFTDFVNFTVNLEKIGVQEVIAELNVCFTEFDQIMGRHNLEKIKTIGDAYLAVSGLPVSDDQHAENAINAALEILEFTKNRKLKNPDALDIRIGIHSGPVIAGIVGVRKFA</sequence>
<keyword evidence="2 8" id="KW-0812">Transmembrane</keyword>
<dbReference type="InterPro" id="IPR001054">
    <property type="entry name" value="A/G_cyclase"/>
</dbReference>
<feature type="coiled-coil region" evidence="7">
    <location>
        <begin position="423"/>
        <end position="457"/>
    </location>
</feature>
<comment type="subcellular location">
    <subcellularLocation>
        <location evidence="1">Membrane</location>
    </subcellularLocation>
</comment>
<dbReference type="CDD" id="cd07302">
    <property type="entry name" value="CHD"/>
    <property type="match status" value="1"/>
</dbReference>
<dbReference type="PANTHER" id="PTHR11920">
    <property type="entry name" value="GUANYLYL CYCLASE"/>
    <property type="match status" value="1"/>
</dbReference>